<name>A0ABU6FFA1_9ACTN</name>
<organism evidence="2 3">
    <name type="scientific">Streptomyces endophyticus</name>
    <dbReference type="NCBI Taxonomy" id="714166"/>
    <lineage>
        <taxon>Bacteria</taxon>
        <taxon>Bacillati</taxon>
        <taxon>Actinomycetota</taxon>
        <taxon>Actinomycetes</taxon>
        <taxon>Kitasatosporales</taxon>
        <taxon>Streptomycetaceae</taxon>
        <taxon>Streptomyces</taxon>
    </lineage>
</organism>
<accession>A0ABU6FFA1</accession>
<gene>
    <name evidence="2" type="ORF">OKJ99_35060</name>
</gene>
<evidence type="ECO:0000313" key="2">
    <source>
        <dbReference type="EMBL" id="MEB8342728.1"/>
    </source>
</evidence>
<sequence length="200" mass="22269">MAIWNVWYEDWQMECCGTPFSVGDEVEWPLVLRGGADGEDWELYVSVVEGDVEAEPFGEPEESEESEELEGLEDLDDDDPDDDGRRPVLLRTDDGLAAGWACPAPPPARARAVGLLTVERHGGEWVRTRGRVRSVHVVSHVYEETATGSRMYERVPGERSLRAVETCPKWFTGDDPTWRKDGVLVALEVLGDGAARQQGQ</sequence>
<evidence type="ECO:0000256" key="1">
    <source>
        <dbReference type="SAM" id="MobiDB-lite"/>
    </source>
</evidence>
<dbReference type="Pfam" id="PF20218">
    <property type="entry name" value="DUF6578"/>
    <property type="match status" value="1"/>
</dbReference>
<dbReference type="Proteomes" id="UP001354931">
    <property type="component" value="Unassembled WGS sequence"/>
</dbReference>
<dbReference type="EMBL" id="JAOZYC010000170">
    <property type="protein sequence ID" value="MEB8342728.1"/>
    <property type="molecule type" value="Genomic_DNA"/>
</dbReference>
<dbReference type="InterPro" id="IPR046485">
    <property type="entry name" value="DUF6578"/>
</dbReference>
<feature type="compositionally biased region" description="Acidic residues" evidence="1">
    <location>
        <begin position="53"/>
        <end position="82"/>
    </location>
</feature>
<evidence type="ECO:0000313" key="3">
    <source>
        <dbReference type="Proteomes" id="UP001354931"/>
    </source>
</evidence>
<protein>
    <submittedName>
        <fullName evidence="2">Uncharacterized protein</fullName>
    </submittedName>
</protein>
<dbReference type="RefSeq" id="WP_326022288.1">
    <property type="nucleotide sequence ID" value="NZ_JAOZYC010000170.1"/>
</dbReference>
<proteinExistence type="predicted"/>
<feature type="region of interest" description="Disordered" evidence="1">
    <location>
        <begin position="53"/>
        <end position="87"/>
    </location>
</feature>
<keyword evidence="3" id="KW-1185">Reference proteome</keyword>
<comment type="caution">
    <text evidence="2">The sequence shown here is derived from an EMBL/GenBank/DDBJ whole genome shotgun (WGS) entry which is preliminary data.</text>
</comment>
<reference evidence="2 3" key="1">
    <citation type="submission" date="2022-10" db="EMBL/GenBank/DDBJ databases">
        <authorList>
            <person name="Xie J."/>
            <person name="Shen N."/>
        </authorList>
    </citation>
    <scope>NUCLEOTIDE SEQUENCE [LARGE SCALE GENOMIC DNA]</scope>
    <source>
        <strain evidence="2 3">YIM65594</strain>
    </source>
</reference>